<accession>A0AAV1LM44</accession>
<dbReference type="AlphaFoldDB" id="A0AAV1LM44"/>
<protein>
    <recommendedName>
        <fullName evidence="3">DDE Tnp4 domain-containing protein</fullName>
    </recommendedName>
</protein>
<dbReference type="Proteomes" id="UP001314205">
    <property type="component" value="Unassembled WGS sequence"/>
</dbReference>
<keyword evidence="2" id="KW-0479">Metal-binding</keyword>
<evidence type="ECO:0000313" key="5">
    <source>
        <dbReference type="Proteomes" id="UP001314205"/>
    </source>
</evidence>
<gene>
    <name evidence="4" type="ORF">PARMNEM_LOCUS15844</name>
</gene>
<proteinExistence type="predicted"/>
<feature type="domain" description="DDE Tnp4" evidence="3">
    <location>
        <begin position="52"/>
        <end position="102"/>
    </location>
</feature>
<dbReference type="InterPro" id="IPR027806">
    <property type="entry name" value="HARBI1_dom"/>
</dbReference>
<dbReference type="EMBL" id="CAVLGL010000093">
    <property type="protein sequence ID" value="CAK1596503.1"/>
    <property type="molecule type" value="Genomic_DNA"/>
</dbReference>
<sequence>MECVSLVCKQVALALVAQRAQWIKMPQSDVEQNHVIAGFYSVCGFRQLIRAIDCTHIRILKVSVNIGQYYINRKGYSSINVQVMSNANLEIMDKVTHWRGSIIFSESCIKQRIEQSEFKEYTKGRKVQPVTPQDPKHCRTMLWIVEAKVSVFTGLITKLVNTKLYIVALAILHNIAMHKKDLLEDAIEDDGNVPVTELENNSLRRNSVRAAFINENF</sequence>
<dbReference type="Pfam" id="PF13359">
    <property type="entry name" value="DDE_Tnp_4"/>
    <property type="match status" value="1"/>
</dbReference>
<keyword evidence="5" id="KW-1185">Reference proteome</keyword>
<name>A0AAV1LM44_9NEOP</name>
<comment type="cofactor">
    <cofactor evidence="1">
        <name>a divalent metal cation</name>
        <dbReference type="ChEBI" id="CHEBI:60240"/>
    </cofactor>
</comment>
<reference evidence="4 5" key="1">
    <citation type="submission" date="2023-11" db="EMBL/GenBank/DDBJ databases">
        <authorList>
            <person name="Hedman E."/>
            <person name="Englund M."/>
            <person name="Stromberg M."/>
            <person name="Nyberg Akerstrom W."/>
            <person name="Nylinder S."/>
            <person name="Jareborg N."/>
            <person name="Kallberg Y."/>
            <person name="Kronander E."/>
        </authorList>
    </citation>
    <scope>NUCLEOTIDE SEQUENCE [LARGE SCALE GENOMIC DNA]</scope>
</reference>
<evidence type="ECO:0000313" key="4">
    <source>
        <dbReference type="EMBL" id="CAK1596503.1"/>
    </source>
</evidence>
<evidence type="ECO:0000256" key="2">
    <source>
        <dbReference type="ARBA" id="ARBA00022723"/>
    </source>
</evidence>
<organism evidence="4 5">
    <name type="scientific">Parnassius mnemosyne</name>
    <name type="common">clouded apollo</name>
    <dbReference type="NCBI Taxonomy" id="213953"/>
    <lineage>
        <taxon>Eukaryota</taxon>
        <taxon>Metazoa</taxon>
        <taxon>Ecdysozoa</taxon>
        <taxon>Arthropoda</taxon>
        <taxon>Hexapoda</taxon>
        <taxon>Insecta</taxon>
        <taxon>Pterygota</taxon>
        <taxon>Neoptera</taxon>
        <taxon>Endopterygota</taxon>
        <taxon>Lepidoptera</taxon>
        <taxon>Glossata</taxon>
        <taxon>Ditrysia</taxon>
        <taxon>Papilionoidea</taxon>
        <taxon>Papilionidae</taxon>
        <taxon>Parnassiinae</taxon>
        <taxon>Parnassini</taxon>
        <taxon>Parnassius</taxon>
        <taxon>Driopa</taxon>
    </lineage>
</organism>
<evidence type="ECO:0000259" key="3">
    <source>
        <dbReference type="Pfam" id="PF13359"/>
    </source>
</evidence>
<comment type="caution">
    <text evidence="4">The sequence shown here is derived from an EMBL/GenBank/DDBJ whole genome shotgun (WGS) entry which is preliminary data.</text>
</comment>
<evidence type="ECO:0000256" key="1">
    <source>
        <dbReference type="ARBA" id="ARBA00001968"/>
    </source>
</evidence>
<dbReference type="GO" id="GO:0046872">
    <property type="term" value="F:metal ion binding"/>
    <property type="evidence" value="ECO:0007669"/>
    <property type="project" value="UniProtKB-KW"/>
</dbReference>